<keyword evidence="2" id="KW-1185">Reference proteome</keyword>
<organism evidence="1 2">
    <name type="scientific">Aureobasidium subglaciale (strain EXF-2481)</name>
    <name type="common">Aureobasidium pullulans var. subglaciale</name>
    <dbReference type="NCBI Taxonomy" id="1043005"/>
    <lineage>
        <taxon>Eukaryota</taxon>
        <taxon>Fungi</taxon>
        <taxon>Dikarya</taxon>
        <taxon>Ascomycota</taxon>
        <taxon>Pezizomycotina</taxon>
        <taxon>Dothideomycetes</taxon>
        <taxon>Dothideomycetidae</taxon>
        <taxon>Dothideales</taxon>
        <taxon>Saccotheciaceae</taxon>
        <taxon>Aureobasidium</taxon>
    </lineage>
</organism>
<dbReference type="OrthoDB" id="3895773at2759"/>
<dbReference type="InParanoid" id="A0A074YJR3"/>
<evidence type="ECO:0000313" key="2">
    <source>
        <dbReference type="Proteomes" id="UP000030641"/>
    </source>
</evidence>
<proteinExistence type="predicted"/>
<protein>
    <submittedName>
        <fullName evidence="1">Uncharacterized protein</fullName>
    </submittedName>
</protein>
<accession>A0A074YJR3</accession>
<evidence type="ECO:0000313" key="1">
    <source>
        <dbReference type="EMBL" id="KEQ94337.1"/>
    </source>
</evidence>
<dbReference type="RefSeq" id="XP_013343000.1">
    <property type="nucleotide sequence ID" value="XM_013487546.1"/>
</dbReference>
<dbReference type="EMBL" id="KL584762">
    <property type="protein sequence ID" value="KEQ94337.1"/>
    <property type="molecule type" value="Genomic_DNA"/>
</dbReference>
<sequence>MPQKRTKKGLAVLKNQGRINFHRQQKPQTTISPLVQILSQYQLMIMVTDQLSSADIVHLTSTCKEINAYLTDDENIFARIKESAHCDGKGIEARARCFGHWQGDVTKAIVQCEATEPMPCEDCKAMVCNSCRYHIAYLDDLPCCKDDPDHWESHEADLTTTLEAMRHCHADHCDECPNFHSGNFPIEAIRAVLLAGASRERRYCSVCKPGFCYDGEPDFRILCDKVLDRDLHGDWCCCTLIDQFIEDSWLCIPCFIRKEAQAYSRRLKREVYKWVKKDDESTRNLIKTEYLCDCGQVADVPYLVDCRWCREQVKTSEVTDLLEDMEVF</sequence>
<dbReference type="OMA" id="CRIHCVY"/>
<dbReference type="AlphaFoldDB" id="A0A074YJR3"/>
<dbReference type="STRING" id="1043005.A0A074YJR3"/>
<reference evidence="1 2" key="1">
    <citation type="journal article" date="2014" name="BMC Genomics">
        <title>Genome sequencing of four Aureobasidium pullulans varieties: biotechnological potential, stress tolerance, and description of new species.</title>
        <authorList>
            <person name="Gostin Ar C."/>
            <person name="Ohm R.A."/>
            <person name="Kogej T."/>
            <person name="Sonjak S."/>
            <person name="Turk M."/>
            <person name="Zajc J."/>
            <person name="Zalar P."/>
            <person name="Grube M."/>
            <person name="Sun H."/>
            <person name="Han J."/>
            <person name="Sharma A."/>
            <person name="Chiniquy J."/>
            <person name="Ngan C.Y."/>
            <person name="Lipzen A."/>
            <person name="Barry K."/>
            <person name="Grigoriev I.V."/>
            <person name="Gunde-Cimerman N."/>
        </authorList>
    </citation>
    <scope>NUCLEOTIDE SEQUENCE [LARGE SCALE GENOMIC DNA]</scope>
    <source>
        <strain evidence="1 2">EXF-2481</strain>
    </source>
</reference>
<dbReference type="GeneID" id="25363357"/>
<name>A0A074YJR3_AURSE</name>
<dbReference type="HOGENOM" id="CLU_847259_0_0_1"/>
<gene>
    <name evidence="1" type="ORF">AUEXF2481DRAFT_268606</name>
</gene>
<dbReference type="Proteomes" id="UP000030641">
    <property type="component" value="Unassembled WGS sequence"/>
</dbReference>